<gene>
    <name evidence="10" type="ORF">LSH36_1340g00011</name>
</gene>
<evidence type="ECO:0000256" key="6">
    <source>
        <dbReference type="ARBA" id="ARBA00023034"/>
    </source>
</evidence>
<evidence type="ECO:0000256" key="1">
    <source>
        <dbReference type="ARBA" id="ARBA00004323"/>
    </source>
</evidence>
<comment type="similarity">
    <text evidence="2 9">Belongs to the sulfotransferase 2 family.</text>
</comment>
<evidence type="ECO:0000256" key="4">
    <source>
        <dbReference type="ARBA" id="ARBA00022692"/>
    </source>
</evidence>
<evidence type="ECO:0000313" key="11">
    <source>
        <dbReference type="Proteomes" id="UP001208570"/>
    </source>
</evidence>
<dbReference type="EMBL" id="JAODUP010001339">
    <property type="protein sequence ID" value="KAK2140486.1"/>
    <property type="molecule type" value="Genomic_DNA"/>
</dbReference>
<keyword evidence="5" id="KW-1133">Transmembrane helix</keyword>
<evidence type="ECO:0000256" key="5">
    <source>
        <dbReference type="ARBA" id="ARBA00022989"/>
    </source>
</evidence>
<comment type="caution">
    <text evidence="10">The sequence shown here is derived from an EMBL/GenBank/DDBJ whole genome shotgun (WGS) entry which is preliminary data.</text>
</comment>
<evidence type="ECO:0000313" key="10">
    <source>
        <dbReference type="EMBL" id="KAK2140486.1"/>
    </source>
</evidence>
<sequence length="219" mass="26434">MKIYYNVTGLRQFNDLSEFEKDKAWKSYFKFMVVRHPFDRLRSVWLHKMAEAGSSQVLKGMETIADDHLRQLDPSRNRTFDYKYEYLKFELFLELVYQKWDAGFRNAHWISYYEHCQPCHVHYDHVFRLETLDTDVEVMYQHLLRLDASEPIHRITHDNKVRPENGIEKLKQIKTLYENIDTKMTQGLVDVYKRDFCLFGYQWDIEDGATCLYGDLQCC</sequence>
<evidence type="ECO:0000256" key="3">
    <source>
        <dbReference type="ARBA" id="ARBA00022679"/>
    </source>
</evidence>
<dbReference type="Pfam" id="PF03567">
    <property type="entry name" value="Sulfotransfer_2"/>
    <property type="match status" value="1"/>
</dbReference>
<dbReference type="EC" id="2.8.2.-" evidence="9"/>
<keyword evidence="9" id="KW-0119">Carbohydrate metabolism</keyword>
<dbReference type="GO" id="GO:0008146">
    <property type="term" value="F:sulfotransferase activity"/>
    <property type="evidence" value="ECO:0007669"/>
    <property type="project" value="InterPro"/>
</dbReference>
<accession>A0AAD9MQX3</accession>
<comment type="subcellular location">
    <subcellularLocation>
        <location evidence="1 9">Golgi apparatus membrane</location>
        <topology evidence="1 9">Single-pass type II membrane protein</topology>
    </subcellularLocation>
</comment>
<evidence type="ECO:0000256" key="7">
    <source>
        <dbReference type="ARBA" id="ARBA00023136"/>
    </source>
</evidence>
<evidence type="ECO:0000256" key="9">
    <source>
        <dbReference type="RuleBase" id="RU364020"/>
    </source>
</evidence>
<reference evidence="10" key="1">
    <citation type="journal article" date="2023" name="Mol. Biol. Evol.">
        <title>Third-Generation Sequencing Reveals the Adaptive Role of the Epigenome in Three Deep-Sea Polychaetes.</title>
        <authorList>
            <person name="Perez M."/>
            <person name="Aroh O."/>
            <person name="Sun Y."/>
            <person name="Lan Y."/>
            <person name="Juniper S.K."/>
            <person name="Young C.R."/>
            <person name="Angers B."/>
            <person name="Qian P.Y."/>
        </authorList>
    </citation>
    <scope>NUCLEOTIDE SEQUENCE</scope>
    <source>
        <strain evidence="10">P08H-3</strain>
    </source>
</reference>
<evidence type="ECO:0000256" key="8">
    <source>
        <dbReference type="ARBA" id="ARBA00023180"/>
    </source>
</evidence>
<dbReference type="PANTHER" id="PTHR12137:SF54">
    <property type="entry name" value="CARBOHYDRATE SULFOTRANSFERASE"/>
    <property type="match status" value="1"/>
</dbReference>
<keyword evidence="3 9" id="KW-0808">Transferase</keyword>
<keyword evidence="4" id="KW-0812">Transmembrane</keyword>
<keyword evidence="11" id="KW-1185">Reference proteome</keyword>
<dbReference type="PANTHER" id="PTHR12137">
    <property type="entry name" value="CARBOHYDRATE SULFOTRANSFERASE"/>
    <property type="match status" value="1"/>
</dbReference>
<dbReference type="AlphaFoldDB" id="A0AAD9MQX3"/>
<dbReference type="InterPro" id="IPR005331">
    <property type="entry name" value="Sulfotransferase"/>
</dbReference>
<protein>
    <recommendedName>
        <fullName evidence="9">Carbohydrate sulfotransferase</fullName>
        <ecNumber evidence="9">2.8.2.-</ecNumber>
    </recommendedName>
</protein>
<dbReference type="InterPro" id="IPR018011">
    <property type="entry name" value="Carb_sulfotrans_8-10"/>
</dbReference>
<keyword evidence="7" id="KW-0472">Membrane</keyword>
<dbReference type="GO" id="GO:0016051">
    <property type="term" value="P:carbohydrate biosynthetic process"/>
    <property type="evidence" value="ECO:0007669"/>
    <property type="project" value="InterPro"/>
</dbReference>
<dbReference type="Proteomes" id="UP001208570">
    <property type="component" value="Unassembled WGS sequence"/>
</dbReference>
<name>A0AAD9MQX3_9ANNE</name>
<proteinExistence type="inferred from homology"/>
<keyword evidence="9" id="KW-0735">Signal-anchor</keyword>
<evidence type="ECO:0000256" key="2">
    <source>
        <dbReference type="ARBA" id="ARBA00006339"/>
    </source>
</evidence>
<keyword evidence="6 9" id="KW-0333">Golgi apparatus</keyword>
<keyword evidence="8 9" id="KW-0325">Glycoprotein</keyword>
<dbReference type="GO" id="GO:0000139">
    <property type="term" value="C:Golgi membrane"/>
    <property type="evidence" value="ECO:0007669"/>
    <property type="project" value="UniProtKB-SubCell"/>
</dbReference>
<organism evidence="10 11">
    <name type="scientific">Paralvinella palmiformis</name>
    <dbReference type="NCBI Taxonomy" id="53620"/>
    <lineage>
        <taxon>Eukaryota</taxon>
        <taxon>Metazoa</taxon>
        <taxon>Spiralia</taxon>
        <taxon>Lophotrochozoa</taxon>
        <taxon>Annelida</taxon>
        <taxon>Polychaeta</taxon>
        <taxon>Sedentaria</taxon>
        <taxon>Canalipalpata</taxon>
        <taxon>Terebellida</taxon>
        <taxon>Terebelliformia</taxon>
        <taxon>Alvinellidae</taxon>
        <taxon>Paralvinella</taxon>
    </lineage>
</organism>